<name>A0A8E2F9L6_9PEZI</name>
<sequence length="178" mass="19385">MLAGFHVSAHANAVSGGISEAHAYMRFALAALRRSPEPQEPAGQGVQRARDMTYKTNTRGRRARAAVARRRSQRKGASAVVGGGVVKVTGRCKRGAAGQFAHLAWLRVQAPARTNVMYTYGQWAMDNGDNATAWREANDRNSRLPGNVEVWNAALEREALGDSGHWSGLAWLEFNGRL</sequence>
<accession>A0A8E2F9L6</accession>
<keyword evidence="2" id="KW-1185">Reference proteome</keyword>
<reference evidence="1 2" key="1">
    <citation type="journal article" date="2016" name="Nat. Commun.">
        <title>Ectomycorrhizal ecology is imprinted in the genome of the dominant symbiotic fungus Cenococcum geophilum.</title>
        <authorList>
            <consortium name="DOE Joint Genome Institute"/>
            <person name="Peter M."/>
            <person name="Kohler A."/>
            <person name="Ohm R.A."/>
            <person name="Kuo A."/>
            <person name="Krutzmann J."/>
            <person name="Morin E."/>
            <person name="Arend M."/>
            <person name="Barry K.W."/>
            <person name="Binder M."/>
            <person name="Choi C."/>
            <person name="Clum A."/>
            <person name="Copeland A."/>
            <person name="Grisel N."/>
            <person name="Haridas S."/>
            <person name="Kipfer T."/>
            <person name="LaButti K."/>
            <person name="Lindquist E."/>
            <person name="Lipzen A."/>
            <person name="Maire R."/>
            <person name="Meier B."/>
            <person name="Mihaltcheva S."/>
            <person name="Molinier V."/>
            <person name="Murat C."/>
            <person name="Poggeler S."/>
            <person name="Quandt C.A."/>
            <person name="Sperisen C."/>
            <person name="Tritt A."/>
            <person name="Tisserant E."/>
            <person name="Crous P.W."/>
            <person name="Henrissat B."/>
            <person name="Nehls U."/>
            <person name="Egli S."/>
            <person name="Spatafora J.W."/>
            <person name="Grigoriev I.V."/>
            <person name="Martin F.M."/>
        </authorList>
    </citation>
    <scope>NUCLEOTIDE SEQUENCE [LARGE SCALE GENOMIC DNA]</scope>
    <source>
        <strain evidence="1 2">CBS 207.34</strain>
    </source>
</reference>
<proteinExistence type="predicted"/>
<dbReference type="Proteomes" id="UP000250140">
    <property type="component" value="Unassembled WGS sequence"/>
</dbReference>
<evidence type="ECO:0000313" key="1">
    <source>
        <dbReference type="EMBL" id="OCL13117.1"/>
    </source>
</evidence>
<dbReference type="AlphaFoldDB" id="A0A8E2F9L6"/>
<evidence type="ECO:0000313" key="2">
    <source>
        <dbReference type="Proteomes" id="UP000250140"/>
    </source>
</evidence>
<protein>
    <submittedName>
        <fullName evidence="1">Uncharacterized protein</fullName>
    </submittedName>
</protein>
<gene>
    <name evidence="1" type="ORF">AOQ84DRAFT_436537</name>
</gene>
<organism evidence="1 2">
    <name type="scientific">Glonium stellatum</name>
    <dbReference type="NCBI Taxonomy" id="574774"/>
    <lineage>
        <taxon>Eukaryota</taxon>
        <taxon>Fungi</taxon>
        <taxon>Dikarya</taxon>
        <taxon>Ascomycota</taxon>
        <taxon>Pezizomycotina</taxon>
        <taxon>Dothideomycetes</taxon>
        <taxon>Pleosporomycetidae</taxon>
        <taxon>Gloniales</taxon>
        <taxon>Gloniaceae</taxon>
        <taxon>Glonium</taxon>
    </lineage>
</organism>
<dbReference type="EMBL" id="KV748782">
    <property type="protein sequence ID" value="OCL13117.1"/>
    <property type="molecule type" value="Genomic_DNA"/>
</dbReference>